<keyword evidence="2" id="KW-0285">Flavoprotein</keyword>
<dbReference type="InterPro" id="IPR041575">
    <property type="entry name" value="Rubredoxin_C"/>
</dbReference>
<dbReference type="InterPro" id="IPR023753">
    <property type="entry name" value="FAD/NAD-binding_dom"/>
</dbReference>
<dbReference type="InterPro" id="IPR050260">
    <property type="entry name" value="FAD-bd_OxRdtase"/>
</dbReference>
<evidence type="ECO:0000259" key="4">
    <source>
        <dbReference type="Pfam" id="PF07992"/>
    </source>
</evidence>
<dbReference type="PANTHER" id="PTHR43429:SF3">
    <property type="entry name" value="NITRITE REDUCTASE [NAD(P)H]"/>
    <property type="match status" value="1"/>
</dbReference>
<feature type="domain" description="NADH-rubredoxin oxidoreductase C-terminal" evidence="5">
    <location>
        <begin position="319"/>
        <end position="384"/>
    </location>
</feature>
<dbReference type="AlphaFoldDB" id="A0A7J2RZU2"/>
<dbReference type="PRINTS" id="PR00411">
    <property type="entry name" value="PNDRDTASEI"/>
</dbReference>
<dbReference type="Pfam" id="PF07992">
    <property type="entry name" value="Pyr_redox_2"/>
    <property type="match status" value="1"/>
</dbReference>
<keyword evidence="3" id="KW-0274">FAD</keyword>
<protein>
    <submittedName>
        <fullName evidence="6">NAD(P)/FAD-dependent oxidoreductase</fullName>
    </submittedName>
</protein>
<comment type="cofactor">
    <cofactor evidence="1">
        <name>FAD</name>
        <dbReference type="ChEBI" id="CHEBI:57692"/>
    </cofactor>
</comment>
<evidence type="ECO:0000256" key="3">
    <source>
        <dbReference type="ARBA" id="ARBA00022827"/>
    </source>
</evidence>
<dbReference type="Proteomes" id="UP000885936">
    <property type="component" value="Unassembled WGS sequence"/>
</dbReference>
<dbReference type="InterPro" id="IPR016156">
    <property type="entry name" value="FAD/NAD-linked_Rdtase_dimer_sf"/>
</dbReference>
<dbReference type="Gene3D" id="3.50.50.60">
    <property type="entry name" value="FAD/NAD(P)-binding domain"/>
    <property type="match status" value="2"/>
</dbReference>
<evidence type="ECO:0000256" key="2">
    <source>
        <dbReference type="ARBA" id="ARBA00022630"/>
    </source>
</evidence>
<dbReference type="Pfam" id="PF18267">
    <property type="entry name" value="Rubredoxin_C"/>
    <property type="match status" value="1"/>
</dbReference>
<gene>
    <name evidence="6" type="ORF">ENI32_02470</name>
</gene>
<feature type="domain" description="FAD/NAD(P)-binding" evidence="4">
    <location>
        <begin position="2"/>
        <end position="297"/>
    </location>
</feature>
<name>A0A7J2RZU2_9EURY</name>
<dbReference type="GO" id="GO:0016491">
    <property type="term" value="F:oxidoreductase activity"/>
    <property type="evidence" value="ECO:0007669"/>
    <property type="project" value="InterPro"/>
</dbReference>
<dbReference type="SUPFAM" id="SSF51905">
    <property type="entry name" value="FAD/NAD(P)-binding domain"/>
    <property type="match status" value="2"/>
</dbReference>
<evidence type="ECO:0000259" key="5">
    <source>
        <dbReference type="Pfam" id="PF18267"/>
    </source>
</evidence>
<comment type="caution">
    <text evidence="6">The sequence shown here is derived from an EMBL/GenBank/DDBJ whole genome shotgun (WGS) entry which is preliminary data.</text>
</comment>
<reference evidence="6" key="1">
    <citation type="journal article" date="2020" name="mSystems">
        <title>Genome- and Community-Level Interaction Insights into Carbon Utilization and Element Cycling Functions of Hydrothermarchaeota in Hydrothermal Sediment.</title>
        <authorList>
            <person name="Zhou Z."/>
            <person name="Liu Y."/>
            <person name="Xu W."/>
            <person name="Pan J."/>
            <person name="Luo Z.H."/>
            <person name="Li M."/>
        </authorList>
    </citation>
    <scope>NUCLEOTIDE SEQUENCE [LARGE SCALE GENOMIC DNA]</scope>
    <source>
        <strain evidence="6">HyVt-386</strain>
    </source>
</reference>
<dbReference type="Gene3D" id="3.30.390.30">
    <property type="match status" value="1"/>
</dbReference>
<dbReference type="PANTHER" id="PTHR43429">
    <property type="entry name" value="PYRIDINE NUCLEOTIDE-DISULFIDE OXIDOREDUCTASE DOMAIN-CONTAINING"/>
    <property type="match status" value="1"/>
</dbReference>
<evidence type="ECO:0000256" key="1">
    <source>
        <dbReference type="ARBA" id="ARBA00001974"/>
    </source>
</evidence>
<organism evidence="6">
    <name type="scientific">Candidatus Syntropharchaeum butanivorans</name>
    <dbReference type="NCBI Taxonomy" id="1839936"/>
    <lineage>
        <taxon>Archaea</taxon>
        <taxon>Methanobacteriati</taxon>
        <taxon>Methanobacteriota</taxon>
        <taxon>Stenosarchaea group</taxon>
        <taxon>Methanomicrobia</taxon>
        <taxon>Methanosarcinales</taxon>
        <taxon>ANME-2 cluster</taxon>
        <taxon>Candidatus Syntropharchaeum</taxon>
    </lineage>
</organism>
<proteinExistence type="predicted"/>
<dbReference type="EMBL" id="DRIE01000039">
    <property type="protein sequence ID" value="HEC56738.1"/>
    <property type="molecule type" value="Genomic_DNA"/>
</dbReference>
<accession>A0A7J2RZU2</accession>
<evidence type="ECO:0000313" key="6">
    <source>
        <dbReference type="EMBL" id="HEC56738.1"/>
    </source>
</evidence>
<dbReference type="InterPro" id="IPR036188">
    <property type="entry name" value="FAD/NAD-bd_sf"/>
</dbReference>
<dbReference type="PRINTS" id="PR00368">
    <property type="entry name" value="FADPNR"/>
</dbReference>
<sequence>MNYCIIGNGVAATAAVEAIRELDEEGRITVVSAEPYPVYSRPLITYLLSGKVDEADMLCRDEGFYQRKKVDLIMKRAVSIDTEEREVLLEDGGKVPFDKLLIATGGKPFVPEISGLDKEGVFTFTTWDDAKQISEMVEQVSHALVVGGGMIGLKATESLVQLGVKVTVVELADRVLSAVFDPEASSIMEEHLRSFGVDIITENSVEEIAGDARVKKAILRDGREVECEMVIIAIGVRPNLDLVKDTGIDVNRGIVVDSHMETSIKGIFAAGDVAEAFDMLNRDKRPIPVWPSAYRQGRIAGYNMAGSTAEYTGGFSQNSIEVLGLPTISLGITNPNGGGYEVLKKRISDKEYKKIVLMDDTIVGAIFIGCIDRAGIITGLIRDGINVKSFKKALLDDDFGFVTFPKELRMEKLR</sequence>